<dbReference type="CDD" id="cd00200">
    <property type="entry name" value="WD40"/>
    <property type="match status" value="1"/>
</dbReference>
<dbReference type="Proteomes" id="UP000247498">
    <property type="component" value="Unassembled WGS sequence"/>
</dbReference>
<evidence type="ECO:0000256" key="2">
    <source>
        <dbReference type="ARBA" id="ARBA00022737"/>
    </source>
</evidence>
<dbReference type="FunCoup" id="A0A2V0NMM4">
    <property type="interactions" value="2008"/>
</dbReference>
<protein>
    <submittedName>
        <fullName evidence="7">WD repeat-containing protein</fullName>
    </submittedName>
</protein>
<evidence type="ECO:0000256" key="1">
    <source>
        <dbReference type="ARBA" id="ARBA00022574"/>
    </source>
</evidence>
<dbReference type="InterPro" id="IPR020472">
    <property type="entry name" value="WD40_PAC1"/>
</dbReference>
<dbReference type="GO" id="GO:0034388">
    <property type="term" value="C:Pwp2p-containing subcomplex of 90S preribosome"/>
    <property type="evidence" value="ECO:0007669"/>
    <property type="project" value="TreeGrafter"/>
</dbReference>
<dbReference type="EMBL" id="BDRX01000004">
    <property type="protein sequence ID" value="GBF88399.1"/>
    <property type="molecule type" value="Genomic_DNA"/>
</dbReference>
<dbReference type="SUPFAM" id="SSF50978">
    <property type="entry name" value="WD40 repeat-like"/>
    <property type="match status" value="2"/>
</dbReference>
<keyword evidence="2" id="KW-0677">Repeat</keyword>
<dbReference type="GO" id="GO:0030515">
    <property type="term" value="F:snoRNA binding"/>
    <property type="evidence" value="ECO:0007669"/>
    <property type="project" value="TreeGrafter"/>
</dbReference>
<reference evidence="7 8" key="1">
    <citation type="journal article" date="2018" name="Sci. Rep.">
        <title>Raphidocelis subcapitata (=Pseudokirchneriella subcapitata) provides an insight into genome evolution and environmental adaptations in the Sphaeropleales.</title>
        <authorList>
            <person name="Suzuki S."/>
            <person name="Yamaguchi H."/>
            <person name="Nakajima N."/>
            <person name="Kawachi M."/>
        </authorList>
    </citation>
    <scope>NUCLEOTIDE SEQUENCE [LARGE SCALE GENOMIC DNA]</scope>
    <source>
        <strain evidence="7 8">NIES-35</strain>
    </source>
</reference>
<comment type="similarity">
    <text evidence="3">Belongs to the WD repeat WDR3/UTP12 family.</text>
</comment>
<feature type="region of interest" description="Disordered" evidence="5">
    <location>
        <begin position="308"/>
        <end position="361"/>
    </location>
</feature>
<evidence type="ECO:0000259" key="6">
    <source>
        <dbReference type="Pfam" id="PF04003"/>
    </source>
</evidence>
<evidence type="ECO:0000313" key="7">
    <source>
        <dbReference type="EMBL" id="GBF88399.1"/>
    </source>
</evidence>
<evidence type="ECO:0000313" key="8">
    <source>
        <dbReference type="Proteomes" id="UP000247498"/>
    </source>
</evidence>
<dbReference type="AlphaFoldDB" id="A0A2V0NMM4"/>
<accession>A0A2V0NMM4</accession>
<dbReference type="InterPro" id="IPR007148">
    <property type="entry name" value="SSU_processome_Utp12"/>
</dbReference>
<gene>
    <name evidence="7" type="ORF">Rsub_01111</name>
</gene>
<feature type="repeat" description="WD" evidence="4">
    <location>
        <begin position="676"/>
        <end position="717"/>
    </location>
</feature>
<name>A0A2V0NMM4_9CHLO</name>
<dbReference type="Gene3D" id="2.130.10.10">
    <property type="entry name" value="YVTN repeat-like/Quinoprotein amine dehydrogenase"/>
    <property type="match status" value="3"/>
</dbReference>
<feature type="repeat" description="WD" evidence="4">
    <location>
        <begin position="511"/>
        <end position="542"/>
    </location>
</feature>
<feature type="compositionally biased region" description="Low complexity" evidence="5">
    <location>
        <begin position="787"/>
        <end position="796"/>
    </location>
</feature>
<evidence type="ECO:0000256" key="3">
    <source>
        <dbReference type="ARBA" id="ARBA00038229"/>
    </source>
</evidence>
<dbReference type="PROSITE" id="PS50294">
    <property type="entry name" value="WD_REPEATS_REGION"/>
    <property type="match status" value="7"/>
</dbReference>
<dbReference type="GO" id="GO:0030490">
    <property type="term" value="P:maturation of SSU-rRNA"/>
    <property type="evidence" value="ECO:0007669"/>
    <property type="project" value="TreeGrafter"/>
</dbReference>
<feature type="repeat" description="WD" evidence="4">
    <location>
        <begin position="634"/>
        <end position="675"/>
    </location>
</feature>
<dbReference type="Pfam" id="PF25172">
    <property type="entry name" value="Beta-prop_WDR3_2nd"/>
    <property type="match status" value="1"/>
</dbReference>
<comment type="caution">
    <text evidence="7">The sequence shown here is derived from an EMBL/GenBank/DDBJ whole genome shotgun (WGS) entry which is preliminary data.</text>
</comment>
<feature type="repeat" description="WD" evidence="4">
    <location>
        <begin position="108"/>
        <end position="141"/>
    </location>
</feature>
<feature type="repeat" description="WD" evidence="4">
    <location>
        <begin position="150"/>
        <end position="185"/>
    </location>
</feature>
<keyword evidence="8" id="KW-1185">Reference proteome</keyword>
<dbReference type="Pfam" id="PF04003">
    <property type="entry name" value="Utp12"/>
    <property type="match status" value="1"/>
</dbReference>
<dbReference type="Pfam" id="PF25173">
    <property type="entry name" value="Beta-prop_WDR3_1st"/>
    <property type="match status" value="1"/>
</dbReference>
<dbReference type="PRINTS" id="PR00320">
    <property type="entry name" value="GPROTEINBRPT"/>
</dbReference>
<dbReference type="InterPro" id="IPR051570">
    <property type="entry name" value="TBC1_cilium_biogenesis"/>
</dbReference>
<dbReference type="FunFam" id="2.130.10.10:FF:000755">
    <property type="entry name" value="WD repeat-containing protein 3"/>
    <property type="match status" value="1"/>
</dbReference>
<feature type="region of interest" description="Disordered" evidence="5">
    <location>
        <begin position="777"/>
        <end position="796"/>
    </location>
</feature>
<dbReference type="PROSITE" id="PS00678">
    <property type="entry name" value="WD_REPEATS_1"/>
    <property type="match status" value="3"/>
</dbReference>
<feature type="domain" description="Small-subunit processome Utp12" evidence="6">
    <location>
        <begin position="869"/>
        <end position="969"/>
    </location>
</feature>
<dbReference type="InterPro" id="IPR036322">
    <property type="entry name" value="WD40_repeat_dom_sf"/>
</dbReference>
<feature type="region of interest" description="Disordered" evidence="5">
    <location>
        <begin position="551"/>
        <end position="578"/>
    </location>
</feature>
<feature type="compositionally biased region" description="Acidic residues" evidence="5">
    <location>
        <begin position="237"/>
        <end position="249"/>
    </location>
</feature>
<dbReference type="SMART" id="SM00320">
    <property type="entry name" value="WD40"/>
    <property type="match status" value="11"/>
</dbReference>
<dbReference type="OrthoDB" id="407922at2759"/>
<evidence type="ECO:0000256" key="4">
    <source>
        <dbReference type="PROSITE-ProRule" id="PRU00221"/>
    </source>
</evidence>
<dbReference type="InterPro" id="IPR019775">
    <property type="entry name" value="WD40_repeat_CS"/>
</dbReference>
<dbReference type="PANTHER" id="PTHR19853">
    <property type="entry name" value="WD REPEAT CONTAINING PROTEIN 3 WDR3"/>
    <property type="match status" value="1"/>
</dbReference>
<feature type="compositionally biased region" description="Low complexity" evidence="5">
    <location>
        <begin position="328"/>
        <end position="341"/>
    </location>
</feature>
<feature type="region of interest" description="Disordered" evidence="5">
    <location>
        <begin position="228"/>
        <end position="275"/>
    </location>
</feature>
<dbReference type="InParanoid" id="A0A2V0NMM4"/>
<keyword evidence="1 4" id="KW-0853">WD repeat</keyword>
<feature type="repeat" description="WD" evidence="4">
    <location>
        <begin position="718"/>
        <end position="750"/>
    </location>
</feature>
<feature type="repeat" description="WD" evidence="4">
    <location>
        <begin position="73"/>
        <end position="107"/>
    </location>
</feature>
<dbReference type="PROSITE" id="PS50082">
    <property type="entry name" value="WD_REPEATS_2"/>
    <property type="match status" value="7"/>
</dbReference>
<dbReference type="STRING" id="307507.A0A2V0NMM4"/>
<dbReference type="InterPro" id="IPR015943">
    <property type="entry name" value="WD40/YVTN_repeat-like_dom_sf"/>
</dbReference>
<dbReference type="GO" id="GO:0032040">
    <property type="term" value="C:small-subunit processome"/>
    <property type="evidence" value="ECO:0007669"/>
    <property type="project" value="TreeGrafter"/>
</dbReference>
<dbReference type="InterPro" id="IPR001680">
    <property type="entry name" value="WD40_rpt"/>
</dbReference>
<dbReference type="PANTHER" id="PTHR19853:SF0">
    <property type="entry name" value="WD REPEAT-CONTAINING PROTEIN 3"/>
    <property type="match status" value="1"/>
</dbReference>
<proteinExistence type="inferred from homology"/>
<evidence type="ECO:0000256" key="5">
    <source>
        <dbReference type="SAM" id="MobiDB-lite"/>
    </source>
</evidence>
<organism evidence="7 8">
    <name type="scientific">Raphidocelis subcapitata</name>
    <dbReference type="NCBI Taxonomy" id="307507"/>
    <lineage>
        <taxon>Eukaryota</taxon>
        <taxon>Viridiplantae</taxon>
        <taxon>Chlorophyta</taxon>
        <taxon>core chlorophytes</taxon>
        <taxon>Chlorophyceae</taxon>
        <taxon>CS clade</taxon>
        <taxon>Sphaeropleales</taxon>
        <taxon>Selenastraceae</taxon>
        <taxon>Raphidocelis</taxon>
    </lineage>
</organism>
<sequence>MVKAYLRYEPSAAFGVISGAANVVYDNCGRSLITGALESALVWNVKQGSQTKALTPEAAAASSGAAPRAAPEVTQLARAPTGNLLAAGYSDGSIRFWDLASGDCTVTLAGHKGAVTALRFGRSGALLASGSNDTDAVLWDVAGEAGIVRLRGHKGAITDVVILESVGKLITSGKDGAVRAWDLTTQHCCQIVGGVKGEVWSLDADPSERRLVTAASDLRLRVYEIQRERPGAGGGGGEEEEEGEGEEGGADGPRRSARAASHDVLRPMGSVQRQAQERAVRVRYDGAGAVLGVLCAGKSLELFSVRSEEEARKKMKRRRKRRAEKAAQKAAKAGGDAAGAAARRRAGEDEGDEDGGGEEGAGAEVLQAGDELAALLMVTSKHKIRSFAFAPADVRRKGCVAQVALGLADNSVEIVDAKPDGFELRARIDQAGHRSAVRALALASDDSSLLSASAEGAKLWAPGSGACVGTMEGGYGLCAVFAPGNRHAVVGTKEGTLEVFDIGARERIHVEPAHSGAVWSLALLPDKSGFVSGAADKTVKFWTWAAVEAGGGGGGGADGKKKKKAGGGDGPEAGEPAVRGGARRLGVALTRQLEMAEDVLCVRASPDGRLLAVSLLDSTIKVYYLDSLKFFLSLYGHKLPVLSMDISSDSTLLVSGSADKNIKVWGLDFGDCHRSLFAHQDAVTAVAFVRDTHYAFSAGRDKAVKYWDLDRFEMLLELPGHQGEVFALAVSAYGDFLVSAGADRGLRRWERTQEPFFVEEEKERRLESLFEADLEQQQAAAEREAAEGAAAGADGAGGAALPAGRRTLESAGAADAIVDALDVAANEERKEEEHRAALAAARASGGPAAAAAVRRPPANPLMLGLAPGAYVLRSVAGVRAGDLEQALLLLPFADALRLLRYISGWLRQGAQVELCCRAAVLLLRLHHAQLVATPSARGALVKLQRRLRAAAQGLKDTLGFNVAALRHLRRAAGEAAGVDEAAGVAEARRRLLGGAA</sequence>
<feature type="compositionally biased region" description="Basic residues" evidence="5">
    <location>
        <begin position="313"/>
        <end position="323"/>
    </location>
</feature>